<evidence type="ECO:0000256" key="3">
    <source>
        <dbReference type="ARBA" id="ARBA00022679"/>
    </source>
</evidence>
<evidence type="ECO:0000256" key="2">
    <source>
        <dbReference type="ARBA" id="ARBA00022676"/>
    </source>
</evidence>
<evidence type="ECO:0000256" key="1">
    <source>
        <dbReference type="ARBA" id="ARBA00009995"/>
    </source>
</evidence>
<evidence type="ECO:0000256" key="5">
    <source>
        <dbReference type="RuleBase" id="RU362057"/>
    </source>
</evidence>
<dbReference type="InterPro" id="IPR035595">
    <property type="entry name" value="UDP_glycos_trans_CS"/>
</dbReference>
<evidence type="ECO:0000313" key="6">
    <source>
        <dbReference type="EMBL" id="KAF7844946.1"/>
    </source>
</evidence>
<reference evidence="6" key="1">
    <citation type="submission" date="2020-09" db="EMBL/GenBank/DDBJ databases">
        <title>Genome-Enabled Discovery of Anthraquinone Biosynthesis in Senna tora.</title>
        <authorList>
            <person name="Kang S.-H."/>
            <person name="Pandey R.P."/>
            <person name="Lee C.-M."/>
            <person name="Sim J.-S."/>
            <person name="Jeong J.-T."/>
            <person name="Choi B.-S."/>
            <person name="Jung M."/>
            <person name="Ginzburg D."/>
            <person name="Zhao K."/>
            <person name="Won S.Y."/>
            <person name="Oh T.-J."/>
            <person name="Yu Y."/>
            <person name="Kim N.-H."/>
            <person name="Lee O.R."/>
            <person name="Lee T.-H."/>
            <person name="Bashyal P."/>
            <person name="Kim T.-S."/>
            <person name="Lee W.-H."/>
            <person name="Kawkins C."/>
            <person name="Kim C.-K."/>
            <person name="Kim J.S."/>
            <person name="Ahn B.O."/>
            <person name="Rhee S.Y."/>
            <person name="Sohng J.K."/>
        </authorList>
    </citation>
    <scope>NUCLEOTIDE SEQUENCE</scope>
    <source>
        <tissue evidence="6">Leaf</tissue>
    </source>
</reference>
<keyword evidence="2 4" id="KW-0328">Glycosyltransferase</keyword>
<dbReference type="PROSITE" id="PS00375">
    <property type="entry name" value="UDPGT"/>
    <property type="match status" value="1"/>
</dbReference>
<dbReference type="CDD" id="cd03784">
    <property type="entry name" value="GT1_Gtf-like"/>
    <property type="match status" value="1"/>
</dbReference>
<dbReference type="EMBL" id="JAAIUW010000001">
    <property type="protein sequence ID" value="KAF7844946.1"/>
    <property type="molecule type" value="Genomic_DNA"/>
</dbReference>
<evidence type="ECO:0000256" key="4">
    <source>
        <dbReference type="RuleBase" id="RU003718"/>
    </source>
</evidence>
<sequence length="477" mass="52104">MEKNTPCIAMVPCPGTSHLIPQIELAKKLLHLHPNFTISLLIPSLGPPSPSTTSILQSLPPSINIHFTILPHINPQDLPPNADIPTLMLQTVSHSLPSLSQALTSLASSRTRLVALVLNAFAVDAIDVAREFGLPAYVYYPSCATALAFSLHYPKLEDDDGDDGIVVCRKFGELELKEPLKLPGCMPLRAQDLSDLIQDKSTALHGTLLHLCKRLCLADGILVNSFVDLEPEPIKALQNVAPVYPVGPIVQTESNISSNSSECLAWLDNQPTNSVLYVSFGSGGTLSPEQFNELAYGLELSGHKFLWVVRAPNVGAADSSYLNAQKDDPLEHLPKGFLDRTKGRGFAVRSWAPQVEVLRHGSTCGFLTHCGWNSTLESVACGRPLIAWPLCAEQRLNAALVSEEFKVALRPKVNEKGIVGREEVSRVVKCLMEGDERKEMGRRMEVFKDAAVKAFSKDGSSTKTFETLVTKWESLKN</sequence>
<comment type="similarity">
    <text evidence="1 4">Belongs to the UDP-glycosyltransferase family.</text>
</comment>
<dbReference type="InterPro" id="IPR002213">
    <property type="entry name" value="UDP_glucos_trans"/>
</dbReference>
<keyword evidence="3 4" id="KW-0808">Transferase</keyword>
<dbReference type="GO" id="GO:0008194">
    <property type="term" value="F:UDP-glycosyltransferase activity"/>
    <property type="evidence" value="ECO:0007669"/>
    <property type="project" value="InterPro"/>
</dbReference>
<dbReference type="PANTHER" id="PTHR48045">
    <property type="entry name" value="UDP-GLYCOSYLTRANSFERASE 72B1"/>
    <property type="match status" value="1"/>
</dbReference>
<dbReference type="Gene3D" id="3.40.50.2000">
    <property type="entry name" value="Glycogen Phosphorylase B"/>
    <property type="match status" value="2"/>
</dbReference>
<proteinExistence type="inferred from homology"/>
<protein>
    <recommendedName>
        <fullName evidence="5">Glycosyltransferase</fullName>
        <ecNumber evidence="5">2.4.1.-</ecNumber>
    </recommendedName>
</protein>
<dbReference type="PANTHER" id="PTHR48045:SF11">
    <property type="entry name" value="UDP-GLYCOSYLTRANSFERASE 72B1"/>
    <property type="match status" value="1"/>
</dbReference>
<comment type="caution">
    <text evidence="6">The sequence shown here is derived from an EMBL/GenBank/DDBJ whole genome shotgun (WGS) entry which is preliminary data.</text>
</comment>
<dbReference type="OrthoDB" id="1418030at2759"/>
<organism evidence="6 7">
    <name type="scientific">Senna tora</name>
    <dbReference type="NCBI Taxonomy" id="362788"/>
    <lineage>
        <taxon>Eukaryota</taxon>
        <taxon>Viridiplantae</taxon>
        <taxon>Streptophyta</taxon>
        <taxon>Embryophyta</taxon>
        <taxon>Tracheophyta</taxon>
        <taxon>Spermatophyta</taxon>
        <taxon>Magnoliopsida</taxon>
        <taxon>eudicotyledons</taxon>
        <taxon>Gunneridae</taxon>
        <taxon>Pentapetalae</taxon>
        <taxon>rosids</taxon>
        <taxon>fabids</taxon>
        <taxon>Fabales</taxon>
        <taxon>Fabaceae</taxon>
        <taxon>Caesalpinioideae</taxon>
        <taxon>Cassia clade</taxon>
        <taxon>Senna</taxon>
    </lineage>
</organism>
<dbReference type="SUPFAM" id="SSF53756">
    <property type="entry name" value="UDP-Glycosyltransferase/glycogen phosphorylase"/>
    <property type="match status" value="1"/>
</dbReference>
<gene>
    <name evidence="6" type="ORF">G2W53_001851</name>
</gene>
<accession>A0A835CIX7</accession>
<dbReference type="Proteomes" id="UP000634136">
    <property type="component" value="Unassembled WGS sequence"/>
</dbReference>
<dbReference type="Pfam" id="PF00201">
    <property type="entry name" value="UDPGT"/>
    <property type="match status" value="1"/>
</dbReference>
<dbReference type="EC" id="2.4.1.-" evidence="5"/>
<name>A0A835CIX7_9FABA</name>
<dbReference type="FunFam" id="3.40.50.2000:FF:000051">
    <property type="entry name" value="Glycosyltransferase"/>
    <property type="match status" value="1"/>
</dbReference>
<dbReference type="AlphaFoldDB" id="A0A835CIX7"/>
<evidence type="ECO:0000313" key="7">
    <source>
        <dbReference type="Proteomes" id="UP000634136"/>
    </source>
</evidence>
<keyword evidence="7" id="KW-1185">Reference proteome</keyword>